<feature type="transmembrane region" description="Helical" evidence="1">
    <location>
        <begin position="305"/>
        <end position="324"/>
    </location>
</feature>
<reference evidence="3 4" key="1">
    <citation type="submission" date="2020-07" db="EMBL/GenBank/DDBJ databases">
        <title>Genomic Encyclopedia of Type Strains, Phase IV (KMG-V): Genome sequencing to study the core and pangenomes of soil and plant-associated prokaryotes.</title>
        <authorList>
            <person name="Whitman W."/>
        </authorList>
    </citation>
    <scope>NUCLEOTIDE SEQUENCE [LARGE SCALE GENOMIC DNA]</scope>
    <source>
        <strain evidence="3 4">X4EP2</strain>
    </source>
</reference>
<evidence type="ECO:0000256" key="1">
    <source>
        <dbReference type="SAM" id="Phobius"/>
    </source>
</evidence>
<dbReference type="PANTHER" id="PTHR23028">
    <property type="entry name" value="ACETYLTRANSFERASE"/>
    <property type="match status" value="1"/>
</dbReference>
<evidence type="ECO:0000313" key="3">
    <source>
        <dbReference type="EMBL" id="NYF79922.1"/>
    </source>
</evidence>
<feature type="transmembrane region" description="Helical" evidence="1">
    <location>
        <begin position="344"/>
        <end position="369"/>
    </location>
</feature>
<feature type="transmembrane region" description="Helical" evidence="1">
    <location>
        <begin position="103"/>
        <end position="122"/>
    </location>
</feature>
<feature type="transmembrane region" description="Helical" evidence="1">
    <location>
        <begin position="128"/>
        <end position="145"/>
    </location>
</feature>
<feature type="transmembrane region" description="Helical" evidence="1">
    <location>
        <begin position="243"/>
        <end position="265"/>
    </location>
</feature>
<dbReference type="InterPro" id="IPR002656">
    <property type="entry name" value="Acyl_transf_3_dom"/>
</dbReference>
<keyword evidence="1" id="KW-1133">Transmembrane helix</keyword>
<dbReference type="GO" id="GO:0009103">
    <property type="term" value="P:lipopolysaccharide biosynthetic process"/>
    <property type="evidence" value="ECO:0007669"/>
    <property type="project" value="TreeGrafter"/>
</dbReference>
<feature type="transmembrane region" description="Helical" evidence="1">
    <location>
        <begin position="210"/>
        <end position="231"/>
    </location>
</feature>
<dbReference type="EMBL" id="JACCCW010000002">
    <property type="protein sequence ID" value="NYF79922.1"/>
    <property type="molecule type" value="Genomic_DNA"/>
</dbReference>
<keyword evidence="1" id="KW-0812">Transmembrane</keyword>
<sequence length="388" mass="43515">MASTTISVCAEMPPPADERVSHNVVVGRRFYRPELDALRFFAFLAVFVHHSMYTFVPVISRSGAYGLSLFFFLSAFLITELLQREKHATGSIAIREFYIRRGLRIWPLYFGFLLFTVWLAWVLPSYRAPVGMLVCFALLIGNSYIGRHGFPNNPASFLWSISVEEQFYLFWPLLNRHCSRRTLALIALATMPVGSVTVLILRHLGASTNIGIWTNSLVEFQFFGFGVLVSLALSGRVPELPMWFRICLLATGAALWLAAAQWTGINNFDRQSALGPVAGYYIVGFGCIAIFLGAYGIAARWLPAWLVYLGKISYGLYVFHELSLEIAERVVHSVQVALGNTSHAIFGVVHFSLGLGLSIGVAWVSYRYFESPFLRLKEKFAVIRSRAV</sequence>
<accession>A0A7Y9PHI1</accession>
<keyword evidence="1" id="KW-0472">Membrane</keyword>
<feature type="transmembrane region" description="Helical" evidence="1">
    <location>
        <begin position="62"/>
        <end position="82"/>
    </location>
</feature>
<name>A0A7Y9PHI1_9BACT</name>
<feature type="transmembrane region" description="Helical" evidence="1">
    <location>
        <begin position="37"/>
        <end position="56"/>
    </location>
</feature>
<dbReference type="AlphaFoldDB" id="A0A7Y9PHI1"/>
<feature type="transmembrane region" description="Helical" evidence="1">
    <location>
        <begin position="277"/>
        <end position="298"/>
    </location>
</feature>
<proteinExistence type="predicted"/>
<dbReference type="Proteomes" id="UP000589520">
    <property type="component" value="Unassembled WGS sequence"/>
</dbReference>
<evidence type="ECO:0000259" key="2">
    <source>
        <dbReference type="Pfam" id="PF01757"/>
    </source>
</evidence>
<feature type="transmembrane region" description="Helical" evidence="1">
    <location>
        <begin position="183"/>
        <end position="204"/>
    </location>
</feature>
<dbReference type="GO" id="GO:0016020">
    <property type="term" value="C:membrane"/>
    <property type="evidence" value="ECO:0007669"/>
    <property type="project" value="TreeGrafter"/>
</dbReference>
<dbReference type="PANTHER" id="PTHR23028:SF53">
    <property type="entry name" value="ACYL_TRANSF_3 DOMAIN-CONTAINING PROTEIN"/>
    <property type="match status" value="1"/>
</dbReference>
<protein>
    <submittedName>
        <fullName evidence="3">Peptidoglycan/LPS O-acetylase OafA/YrhL</fullName>
    </submittedName>
</protein>
<gene>
    <name evidence="3" type="ORF">HDF17_002242</name>
</gene>
<dbReference type="RefSeq" id="WP_179490906.1">
    <property type="nucleotide sequence ID" value="NZ_JACCCW010000002.1"/>
</dbReference>
<dbReference type="GO" id="GO:0016747">
    <property type="term" value="F:acyltransferase activity, transferring groups other than amino-acyl groups"/>
    <property type="evidence" value="ECO:0007669"/>
    <property type="project" value="InterPro"/>
</dbReference>
<keyword evidence="4" id="KW-1185">Reference proteome</keyword>
<organism evidence="3 4">
    <name type="scientific">Granulicella arctica</name>
    <dbReference type="NCBI Taxonomy" id="940613"/>
    <lineage>
        <taxon>Bacteria</taxon>
        <taxon>Pseudomonadati</taxon>
        <taxon>Acidobacteriota</taxon>
        <taxon>Terriglobia</taxon>
        <taxon>Terriglobales</taxon>
        <taxon>Acidobacteriaceae</taxon>
        <taxon>Granulicella</taxon>
    </lineage>
</organism>
<evidence type="ECO:0000313" key="4">
    <source>
        <dbReference type="Proteomes" id="UP000589520"/>
    </source>
</evidence>
<feature type="domain" description="Acyltransferase 3" evidence="2">
    <location>
        <begin position="33"/>
        <end position="366"/>
    </location>
</feature>
<comment type="caution">
    <text evidence="3">The sequence shown here is derived from an EMBL/GenBank/DDBJ whole genome shotgun (WGS) entry which is preliminary data.</text>
</comment>
<dbReference type="Pfam" id="PF01757">
    <property type="entry name" value="Acyl_transf_3"/>
    <property type="match status" value="1"/>
</dbReference>
<dbReference type="InterPro" id="IPR050879">
    <property type="entry name" value="Acyltransferase_3"/>
</dbReference>